<comment type="similarity">
    <text evidence="1">Belongs to the AHA1 family.</text>
</comment>
<dbReference type="SUPFAM" id="SSF55961">
    <property type="entry name" value="Bet v1-like"/>
    <property type="match status" value="1"/>
</dbReference>
<dbReference type="RefSeq" id="WP_093633725.1">
    <property type="nucleotide sequence ID" value="NZ_CAJNAX010000032.1"/>
</dbReference>
<dbReference type="Proteomes" id="UP000198844">
    <property type="component" value="Unassembled WGS sequence"/>
</dbReference>
<dbReference type="InterPro" id="IPR023393">
    <property type="entry name" value="START-like_dom_sf"/>
</dbReference>
<evidence type="ECO:0000313" key="4">
    <source>
        <dbReference type="Proteomes" id="UP000198844"/>
    </source>
</evidence>
<organism evidence="3 4">
    <name type="scientific">Paraburkholderia aspalathi</name>
    <dbReference type="NCBI Taxonomy" id="1324617"/>
    <lineage>
        <taxon>Bacteria</taxon>
        <taxon>Pseudomonadati</taxon>
        <taxon>Pseudomonadota</taxon>
        <taxon>Betaproteobacteria</taxon>
        <taxon>Burkholderiales</taxon>
        <taxon>Burkholderiaceae</taxon>
        <taxon>Paraburkholderia</taxon>
    </lineage>
</organism>
<feature type="domain" description="Activator of Hsp90 ATPase homologue 1/2-like C-terminal" evidence="2">
    <location>
        <begin position="23"/>
        <end position="158"/>
    </location>
</feature>
<sequence>MTISSDTPNNASIDRIEKQILLKAPRSRVWRAVSNAEEFGKWFRVDFSGKQFIAGQSIQGNITYPGYEHLVMDVLVERVELEHLLSFRWHPAAVDVSVDYSPEPTTLVVFELSEVDSGTLLRVVESGFDRIPAARREEAFRMNSGGWEEQLINIEKHVAKG</sequence>
<name>A0A1I7AZL8_9BURK</name>
<dbReference type="InterPro" id="IPR013538">
    <property type="entry name" value="ASHA1/2-like_C"/>
</dbReference>
<accession>A0A1I7AZL8</accession>
<gene>
    <name evidence="3" type="ORF">SAMN05192563_100473</name>
</gene>
<reference evidence="3 4" key="1">
    <citation type="submission" date="2016-10" db="EMBL/GenBank/DDBJ databases">
        <authorList>
            <person name="de Groot N.N."/>
        </authorList>
    </citation>
    <scope>NUCLEOTIDE SEQUENCE [LARGE SCALE GENOMIC DNA]</scope>
    <source>
        <strain evidence="3 4">LMG 27731</strain>
    </source>
</reference>
<dbReference type="OrthoDB" id="9800600at2"/>
<evidence type="ECO:0000256" key="1">
    <source>
        <dbReference type="ARBA" id="ARBA00006817"/>
    </source>
</evidence>
<dbReference type="AlphaFoldDB" id="A0A1I7AZL8"/>
<dbReference type="Gene3D" id="3.30.530.20">
    <property type="match status" value="1"/>
</dbReference>
<evidence type="ECO:0000259" key="2">
    <source>
        <dbReference type="Pfam" id="PF08327"/>
    </source>
</evidence>
<proteinExistence type="inferred from homology"/>
<dbReference type="Pfam" id="PF08327">
    <property type="entry name" value="AHSA1"/>
    <property type="match status" value="1"/>
</dbReference>
<dbReference type="EMBL" id="FPBH01000004">
    <property type="protein sequence ID" value="SFT80385.1"/>
    <property type="molecule type" value="Genomic_DNA"/>
</dbReference>
<dbReference type="CDD" id="cd08898">
    <property type="entry name" value="SRPBCC_CalC_Aha1-like_5"/>
    <property type="match status" value="1"/>
</dbReference>
<protein>
    <submittedName>
        <fullName evidence="3">Uncharacterized conserved protein YndB, AHSA1/START domain</fullName>
    </submittedName>
</protein>
<evidence type="ECO:0000313" key="3">
    <source>
        <dbReference type="EMBL" id="SFT80385.1"/>
    </source>
</evidence>